<organism evidence="1 2">
    <name type="scientific">Alkaliphilus pronyensis</name>
    <dbReference type="NCBI Taxonomy" id="1482732"/>
    <lineage>
        <taxon>Bacteria</taxon>
        <taxon>Bacillati</taxon>
        <taxon>Bacillota</taxon>
        <taxon>Clostridia</taxon>
        <taxon>Peptostreptococcales</taxon>
        <taxon>Natronincolaceae</taxon>
        <taxon>Alkaliphilus</taxon>
    </lineage>
</organism>
<evidence type="ECO:0000313" key="1">
    <source>
        <dbReference type="EMBL" id="KAB3536303.1"/>
    </source>
</evidence>
<gene>
    <name evidence="1" type="ORF">F8154_04295</name>
</gene>
<protein>
    <submittedName>
        <fullName evidence="1">Uncharacterized protein</fullName>
    </submittedName>
</protein>
<dbReference type="OrthoDB" id="9870061at2"/>
<evidence type="ECO:0000313" key="2">
    <source>
        <dbReference type="Proteomes" id="UP000432715"/>
    </source>
</evidence>
<comment type="caution">
    <text evidence="1">The sequence shown here is derived from an EMBL/GenBank/DDBJ whole genome shotgun (WGS) entry which is preliminary data.</text>
</comment>
<dbReference type="RefSeq" id="WP_151860359.1">
    <property type="nucleotide sequence ID" value="NZ_WBZC01000012.1"/>
</dbReference>
<sequence>MSKETDYSGKLYQNDKLELNPDEIKDLIGKTDLDLNQLACYLNKYGNNVDENGENKPVSYRTLINYIGRICELTEGKLCRDDFKFGKSYRISPTIQGYLLCLFDSDYFDTRQNDRKVDYRTKSYKNILKNIESYLFDKDTAIVKKSLLYVNVSLENELTKRFNNELTLLIREIFHSDPMIRYQFMEHSIYEISRIRKWISKEQSMMFSSKLVYGHEVKEIADNEKLNGDLYKKLFQAKSLEEYLITLLVFRVRGEKIDFEEDDYFLSDPAAYVASQIYNINYLDGSEVAQKMSNIDKHLYDVKRHNELMDKMVRLFDKSDPYESLIMDAIEKLSKVYNVAPYLDEKDTVGTKKFIEDIIKHDMWDLLNQFLQLGRGNVSQDEIDRINKYRNRELTLNEKKVLYNSSVFADEK</sequence>
<reference evidence="1 2" key="1">
    <citation type="submission" date="2019-10" db="EMBL/GenBank/DDBJ databases">
        <title>Alkaliphilus serpentinus sp. nov. and Alkaliphilus pronyensis sp. nov., two novel anaerobic alkaliphilic species isolated from the serpentinized-hosted hydrothermal field of the Prony Bay (New Caledonia).</title>
        <authorList>
            <person name="Postec A."/>
        </authorList>
    </citation>
    <scope>NUCLEOTIDE SEQUENCE [LARGE SCALE GENOMIC DNA]</scope>
    <source>
        <strain evidence="1 2">LacV</strain>
    </source>
</reference>
<name>A0A6I0FBZ6_9FIRM</name>
<dbReference type="EMBL" id="WBZC01000012">
    <property type="protein sequence ID" value="KAB3536303.1"/>
    <property type="molecule type" value="Genomic_DNA"/>
</dbReference>
<dbReference type="AlphaFoldDB" id="A0A6I0FBZ6"/>
<keyword evidence="2" id="KW-1185">Reference proteome</keyword>
<accession>A0A6I0FBZ6</accession>
<dbReference type="Proteomes" id="UP000432715">
    <property type="component" value="Unassembled WGS sequence"/>
</dbReference>
<proteinExistence type="predicted"/>